<name>A0A8J4C3D7_9CHLO</name>
<dbReference type="Gene3D" id="2.60.120.10">
    <property type="entry name" value="Jelly Rolls"/>
    <property type="match status" value="1"/>
</dbReference>
<dbReference type="InterPro" id="IPR014710">
    <property type="entry name" value="RmlC-like_jellyroll"/>
</dbReference>
<dbReference type="AlphaFoldDB" id="A0A8J4C3D7"/>
<dbReference type="InterPro" id="IPR011051">
    <property type="entry name" value="RmlC_Cupin_sf"/>
</dbReference>
<dbReference type="EMBL" id="BNCQ01000007">
    <property type="protein sequence ID" value="GIM00173.1"/>
    <property type="molecule type" value="Genomic_DNA"/>
</dbReference>
<gene>
    <name evidence="1" type="ORF">Vretimale_5342</name>
</gene>
<evidence type="ECO:0000313" key="2">
    <source>
        <dbReference type="Proteomes" id="UP000722791"/>
    </source>
</evidence>
<dbReference type="Proteomes" id="UP000722791">
    <property type="component" value="Unassembled WGS sequence"/>
</dbReference>
<accession>A0A8J4C3D7</accession>
<evidence type="ECO:0000313" key="1">
    <source>
        <dbReference type="EMBL" id="GIM00173.1"/>
    </source>
</evidence>
<dbReference type="OrthoDB" id="10264693at2759"/>
<protein>
    <submittedName>
        <fullName evidence="1">Uncharacterized protein</fullName>
    </submittedName>
</protein>
<comment type="caution">
    <text evidence="1">The sequence shown here is derived from an EMBL/GenBank/DDBJ whole genome shotgun (WGS) entry which is preliminary data.</text>
</comment>
<organism evidence="1 2">
    <name type="scientific">Volvox reticuliferus</name>
    <dbReference type="NCBI Taxonomy" id="1737510"/>
    <lineage>
        <taxon>Eukaryota</taxon>
        <taxon>Viridiplantae</taxon>
        <taxon>Chlorophyta</taxon>
        <taxon>core chlorophytes</taxon>
        <taxon>Chlorophyceae</taxon>
        <taxon>CS clade</taxon>
        <taxon>Chlamydomonadales</taxon>
        <taxon>Volvocaceae</taxon>
        <taxon>Volvox</taxon>
    </lineage>
</organism>
<reference evidence="1" key="1">
    <citation type="journal article" date="2021" name="Proc. Natl. Acad. Sci. U.S.A.">
        <title>Three genomes in the algal genus Volvox reveal the fate of a haploid sex-determining region after a transition to homothallism.</title>
        <authorList>
            <person name="Yamamoto K."/>
            <person name="Hamaji T."/>
            <person name="Kawai-Toyooka H."/>
            <person name="Matsuzaki R."/>
            <person name="Takahashi F."/>
            <person name="Nishimura Y."/>
            <person name="Kawachi M."/>
            <person name="Noguchi H."/>
            <person name="Minakuchi Y."/>
            <person name="Umen J.G."/>
            <person name="Toyoda A."/>
            <person name="Nozaki H."/>
        </authorList>
    </citation>
    <scope>NUCLEOTIDE SEQUENCE</scope>
    <source>
        <strain evidence="1">NIES-3785</strain>
    </source>
</reference>
<proteinExistence type="predicted"/>
<dbReference type="SUPFAM" id="SSF51182">
    <property type="entry name" value="RmlC-like cupins"/>
    <property type="match status" value="1"/>
</dbReference>
<sequence>MPRVIFSSCRNWSCWLWAEHLLLACFVGRKAVRLVRVLWRARRQSRFTEKDEQQRATSTVQAANDGGQFVGSNPTSEAVALRDPAALDGPFPVPGAPGLEPLARAVLSSLAQLKSRSGPLDVLTWPNVAPAPAAALDMAAVAEGQAACFRDGRGAIYKFKLAEDVYVNMYYTKAGFRRSGDLHDCNQYDVVLRGRTRLRMIEPHTGREVVQEFGANDFIVIPARTPHMFEFLEDNYLLEWWDDTFRAWYYKPYRSIIEKGLPLEDTEGRDLSILLPTSDANQP</sequence>